<feature type="domain" description="Adenylyl/Guanylyl and SMODS C-terminal sensor" evidence="2">
    <location>
        <begin position="298"/>
        <end position="425"/>
    </location>
</feature>
<evidence type="ECO:0000259" key="2">
    <source>
        <dbReference type="Pfam" id="PF18134"/>
    </source>
</evidence>
<dbReference type="SUPFAM" id="SSF81301">
    <property type="entry name" value="Nucleotidyltransferase"/>
    <property type="match status" value="1"/>
</dbReference>
<keyword evidence="1" id="KW-0051">Antiviral defense</keyword>
<dbReference type="InterPro" id="IPR006116">
    <property type="entry name" value="NT_2-5OAS_ClassI-CCAase"/>
</dbReference>
<dbReference type="Pfam" id="PF18134">
    <property type="entry name" value="AGS_C"/>
    <property type="match status" value="1"/>
</dbReference>
<dbReference type="EMBL" id="BAAANO010000001">
    <property type="protein sequence ID" value="GAA1997051.1"/>
    <property type="molecule type" value="Genomic_DNA"/>
</dbReference>
<evidence type="ECO:0000313" key="3">
    <source>
        <dbReference type="EMBL" id="GAA1997051.1"/>
    </source>
</evidence>
<dbReference type="Proteomes" id="UP001500755">
    <property type="component" value="Unassembled WGS sequence"/>
</dbReference>
<dbReference type="CDD" id="cd05400">
    <property type="entry name" value="NT_2-5OAS_ClassI-CCAase"/>
    <property type="match status" value="1"/>
</dbReference>
<keyword evidence="4" id="KW-1185">Reference proteome</keyword>
<evidence type="ECO:0000256" key="1">
    <source>
        <dbReference type="ARBA" id="ARBA00023118"/>
    </source>
</evidence>
<dbReference type="Pfam" id="PF18144">
    <property type="entry name" value="SMODS"/>
    <property type="match status" value="1"/>
</dbReference>
<dbReference type="PROSITE" id="PS50152">
    <property type="entry name" value="25A_SYNTH_3"/>
    <property type="match status" value="1"/>
</dbReference>
<organism evidence="3 4">
    <name type="scientific">Brevibacterium samyangense</name>
    <dbReference type="NCBI Taxonomy" id="366888"/>
    <lineage>
        <taxon>Bacteria</taxon>
        <taxon>Bacillati</taxon>
        <taxon>Actinomycetota</taxon>
        <taxon>Actinomycetes</taxon>
        <taxon>Micrococcales</taxon>
        <taxon>Brevibacteriaceae</taxon>
        <taxon>Brevibacterium</taxon>
    </lineage>
</organism>
<comment type="caution">
    <text evidence="3">The sequence shown here is derived from an EMBL/GenBank/DDBJ whole genome shotgun (WGS) entry which is preliminary data.</text>
</comment>
<dbReference type="Gene3D" id="3.30.460.10">
    <property type="entry name" value="Beta Polymerase, domain 2"/>
    <property type="match status" value="1"/>
</dbReference>
<dbReference type="RefSeq" id="WP_344305838.1">
    <property type="nucleotide sequence ID" value="NZ_BAAANO010000001.1"/>
</dbReference>
<dbReference type="InterPro" id="IPR043519">
    <property type="entry name" value="NT_sf"/>
</dbReference>
<sequence length="434" mass="49340">MKTAEIFDGFLENLKVGAKASTISSRRKEIAKALNKEFRSNESCIDHTLMVGSFGRHTAIKGVSDLDLIFILPPGIRSTYEGDTGPRRMLERVRDALKSRYTNTDIRVDQCVVRVQFTSNAFKFEVQPAFENDDGSFDYPDTRAERWMVTKPREEIAATKECSDRTSTNMRHLARMARAWKNQNGVNIGGLLIDTLVHGFFSKTPDYDSAGTSSFDLMVRDFFEFLKDEPDQDYYRALGSNQRVNVKSRFQPKAKKAYNCCLEAIAFEGKDSANKKWREVFGTSVPLKTIESVRSFDDTEQFIEDRYPIDIAHSVKIDCEVTQAGWRPTSLREMLRDKVLLMPNKNLRFKVTSCTVAHPYEVKWKVLNRGPEAERRNNIRGQIIDSSVPNVRKERTTFRGEHVVECFVVKEGVVVARDRIDVPISSTSGVAGGV</sequence>
<accession>A0ABP5EF11</accession>
<gene>
    <name evidence="3" type="ORF">GCM10009755_00040</name>
</gene>
<reference evidence="4" key="1">
    <citation type="journal article" date="2019" name="Int. J. Syst. Evol. Microbiol.">
        <title>The Global Catalogue of Microorganisms (GCM) 10K type strain sequencing project: providing services to taxonomists for standard genome sequencing and annotation.</title>
        <authorList>
            <consortium name="The Broad Institute Genomics Platform"/>
            <consortium name="The Broad Institute Genome Sequencing Center for Infectious Disease"/>
            <person name="Wu L."/>
            <person name="Ma J."/>
        </authorList>
    </citation>
    <scope>NUCLEOTIDE SEQUENCE [LARGE SCALE GENOMIC DNA]</scope>
    <source>
        <strain evidence="4">JCM 14546</strain>
    </source>
</reference>
<dbReference type="InterPro" id="IPR040511">
    <property type="entry name" value="AGS_C"/>
</dbReference>
<proteinExistence type="predicted"/>
<name>A0ABP5EF11_9MICO</name>
<evidence type="ECO:0000313" key="4">
    <source>
        <dbReference type="Proteomes" id="UP001500755"/>
    </source>
</evidence>
<protein>
    <submittedName>
        <fullName evidence="3">Nucleotidyltransferase</fullName>
    </submittedName>
</protein>